<dbReference type="RefSeq" id="WP_179268573.1">
    <property type="nucleotide sequence ID" value="NZ_CP058579.1"/>
</dbReference>
<feature type="domain" description="DUF8159" evidence="1">
    <location>
        <begin position="28"/>
        <end position="133"/>
    </location>
</feature>
<evidence type="ECO:0000313" key="3">
    <source>
        <dbReference type="Proteomes" id="UP000509626"/>
    </source>
</evidence>
<dbReference type="EMBL" id="CP058579">
    <property type="protein sequence ID" value="QLG61988.1"/>
    <property type="molecule type" value="Genomic_DNA"/>
</dbReference>
<organism evidence="2 3">
    <name type="scientific">Halorarum salinum</name>
    <dbReference type="NCBI Taxonomy" id="2743089"/>
    <lineage>
        <taxon>Archaea</taxon>
        <taxon>Methanobacteriati</taxon>
        <taxon>Methanobacteriota</taxon>
        <taxon>Stenosarchaea group</taxon>
        <taxon>Halobacteria</taxon>
        <taxon>Halobacteriales</taxon>
        <taxon>Haloferacaceae</taxon>
        <taxon>Halorarum</taxon>
    </lineage>
</organism>
<name>A0A7D5LAK2_9EURY</name>
<proteinExistence type="predicted"/>
<keyword evidence="3" id="KW-1185">Reference proteome</keyword>
<dbReference type="GeneID" id="56037742"/>
<evidence type="ECO:0000259" key="1">
    <source>
        <dbReference type="Pfam" id="PF26490"/>
    </source>
</evidence>
<protein>
    <recommendedName>
        <fullName evidence="1">DUF8159 domain-containing protein</fullName>
    </recommendedName>
</protein>
<dbReference type="AlphaFoldDB" id="A0A7D5LAK2"/>
<reference evidence="2 3" key="1">
    <citation type="submission" date="2020-06" db="EMBL/GenBank/DDBJ databases">
        <title>NJ-3-1, isolated from saline soil.</title>
        <authorList>
            <person name="Cui H.L."/>
            <person name="Shi X."/>
        </authorList>
    </citation>
    <scope>NUCLEOTIDE SEQUENCE [LARGE SCALE GENOMIC DNA]</scope>
    <source>
        <strain evidence="2 3">NJ-3-1</strain>
    </source>
</reference>
<gene>
    <name evidence="2" type="ORF">HUG12_09745</name>
</gene>
<dbReference type="InterPro" id="IPR058473">
    <property type="entry name" value="DUF8159"/>
</dbReference>
<sequence length="142" mass="16329">MQSTANWSDEDLETFADYTEQRLYEEYKGDVEVQPISVEGNRWQMIYSSPSTEDRQIAGEVIEIAVGYGRFVADDFGYVDDSPPTGLDATVHSDSEGQEIASWKAETEWAVKTWDTLEISYRDYQTLVLNTLEIKGRYPYEE</sequence>
<dbReference type="KEGG" id="halu:HUG12_09745"/>
<evidence type="ECO:0000313" key="2">
    <source>
        <dbReference type="EMBL" id="QLG61988.1"/>
    </source>
</evidence>
<accession>A0A7D5LAK2</accession>
<dbReference type="Proteomes" id="UP000509626">
    <property type="component" value="Chromosome"/>
</dbReference>
<dbReference type="Pfam" id="PF26490">
    <property type="entry name" value="DUF8159"/>
    <property type="match status" value="1"/>
</dbReference>